<dbReference type="InterPro" id="IPR037518">
    <property type="entry name" value="MPN"/>
</dbReference>
<comment type="similarity">
    <text evidence="6">Belongs to the UPF0758 family.</text>
</comment>
<keyword evidence="4" id="KW-0862">Zinc</keyword>
<dbReference type="InterPro" id="IPR046778">
    <property type="entry name" value="UPF0758_N"/>
</dbReference>
<keyword evidence="3" id="KW-0378">Hydrolase</keyword>
<dbReference type="RefSeq" id="WP_189604886.1">
    <property type="nucleotide sequence ID" value="NZ_BMXB01000009.1"/>
</dbReference>
<evidence type="ECO:0000259" key="7">
    <source>
        <dbReference type="PROSITE" id="PS50249"/>
    </source>
</evidence>
<dbReference type="GO" id="GO:0046872">
    <property type="term" value="F:metal ion binding"/>
    <property type="evidence" value="ECO:0007669"/>
    <property type="project" value="UniProtKB-KW"/>
</dbReference>
<evidence type="ECO:0000256" key="2">
    <source>
        <dbReference type="ARBA" id="ARBA00022723"/>
    </source>
</evidence>
<evidence type="ECO:0000313" key="8">
    <source>
        <dbReference type="EMBL" id="GHA40877.1"/>
    </source>
</evidence>
<evidence type="ECO:0000256" key="6">
    <source>
        <dbReference type="RuleBase" id="RU003797"/>
    </source>
</evidence>
<keyword evidence="9" id="KW-1185">Reference proteome</keyword>
<dbReference type="Pfam" id="PF04002">
    <property type="entry name" value="RadC"/>
    <property type="match status" value="1"/>
</dbReference>
<dbReference type="CDD" id="cd08071">
    <property type="entry name" value="MPN_DUF2466"/>
    <property type="match status" value="1"/>
</dbReference>
<dbReference type="Proteomes" id="UP000610456">
    <property type="component" value="Unassembled WGS sequence"/>
</dbReference>
<reference evidence="8" key="2">
    <citation type="submission" date="2020-09" db="EMBL/GenBank/DDBJ databases">
        <authorList>
            <person name="Sun Q."/>
            <person name="Kim S."/>
        </authorList>
    </citation>
    <scope>NUCLEOTIDE SEQUENCE</scope>
    <source>
        <strain evidence="8">KCTC 12719</strain>
    </source>
</reference>
<comment type="caution">
    <text evidence="8">The sequence shown here is derived from an EMBL/GenBank/DDBJ whole genome shotgun (WGS) entry which is preliminary data.</text>
</comment>
<dbReference type="PROSITE" id="PS50249">
    <property type="entry name" value="MPN"/>
    <property type="match status" value="1"/>
</dbReference>
<sequence length="233" mass="25501">MAEEHRTPFTIKNWAEDDRPREKLIQKGKVSLSDAELLAILIGSGSRDQSAVDLCKKILSGTGNSLSELGKLSINQLTDYKGIGQAKAVAIVAALELGRRRRTEEALEKKKITSSASVFELMQPIIGELPHEEFWIIYLNNSNKVIDQLQLSKGGITGTLVDVRLVLKKALELGATSIILSHNHPSGNLSPSSADKQLTQKLKTAGESLDIKILDHIIVTEKSYFSFADEGLL</sequence>
<dbReference type="AlphaFoldDB" id="A0A918SIP5"/>
<dbReference type="PANTHER" id="PTHR30471">
    <property type="entry name" value="DNA REPAIR PROTEIN RADC"/>
    <property type="match status" value="1"/>
</dbReference>
<name>A0A918SIP5_9FLAO</name>
<dbReference type="GO" id="GO:0006508">
    <property type="term" value="P:proteolysis"/>
    <property type="evidence" value="ECO:0007669"/>
    <property type="project" value="UniProtKB-KW"/>
</dbReference>
<proteinExistence type="inferred from homology"/>
<protein>
    <submittedName>
        <fullName evidence="8">DNA repair protein RadC</fullName>
    </submittedName>
</protein>
<dbReference type="InterPro" id="IPR020891">
    <property type="entry name" value="UPF0758_CS"/>
</dbReference>
<evidence type="ECO:0000313" key="9">
    <source>
        <dbReference type="Proteomes" id="UP000610456"/>
    </source>
</evidence>
<feature type="domain" description="MPN" evidence="7">
    <location>
        <begin position="111"/>
        <end position="233"/>
    </location>
</feature>
<dbReference type="PANTHER" id="PTHR30471:SF3">
    <property type="entry name" value="UPF0758 PROTEIN YEES-RELATED"/>
    <property type="match status" value="1"/>
</dbReference>
<dbReference type="GO" id="GO:0008237">
    <property type="term" value="F:metallopeptidase activity"/>
    <property type="evidence" value="ECO:0007669"/>
    <property type="project" value="UniProtKB-KW"/>
</dbReference>
<evidence type="ECO:0000256" key="3">
    <source>
        <dbReference type="ARBA" id="ARBA00022801"/>
    </source>
</evidence>
<dbReference type="EMBL" id="BMXB01000009">
    <property type="protein sequence ID" value="GHA40877.1"/>
    <property type="molecule type" value="Genomic_DNA"/>
</dbReference>
<dbReference type="PROSITE" id="PS01302">
    <property type="entry name" value="UPF0758"/>
    <property type="match status" value="1"/>
</dbReference>
<evidence type="ECO:0000256" key="1">
    <source>
        <dbReference type="ARBA" id="ARBA00022670"/>
    </source>
</evidence>
<gene>
    <name evidence="8" type="primary">radC</name>
    <name evidence="8" type="ORF">GCM10007103_22770</name>
</gene>
<reference evidence="8" key="1">
    <citation type="journal article" date="2014" name="Int. J. Syst. Evol. Microbiol.">
        <title>Complete genome sequence of Corynebacterium casei LMG S-19264T (=DSM 44701T), isolated from a smear-ripened cheese.</title>
        <authorList>
            <consortium name="US DOE Joint Genome Institute (JGI-PGF)"/>
            <person name="Walter F."/>
            <person name="Albersmeier A."/>
            <person name="Kalinowski J."/>
            <person name="Ruckert C."/>
        </authorList>
    </citation>
    <scope>NUCLEOTIDE SEQUENCE</scope>
    <source>
        <strain evidence="8">KCTC 12719</strain>
    </source>
</reference>
<dbReference type="Gene3D" id="3.40.140.10">
    <property type="entry name" value="Cytidine Deaminase, domain 2"/>
    <property type="match status" value="1"/>
</dbReference>
<keyword evidence="2" id="KW-0479">Metal-binding</keyword>
<evidence type="ECO:0000256" key="5">
    <source>
        <dbReference type="ARBA" id="ARBA00023049"/>
    </source>
</evidence>
<keyword evidence="5" id="KW-0482">Metalloprotease</keyword>
<dbReference type="Pfam" id="PF20582">
    <property type="entry name" value="UPF0758_N"/>
    <property type="match status" value="1"/>
</dbReference>
<dbReference type="NCBIfam" id="NF000642">
    <property type="entry name" value="PRK00024.1"/>
    <property type="match status" value="1"/>
</dbReference>
<dbReference type="InterPro" id="IPR001405">
    <property type="entry name" value="UPF0758"/>
</dbReference>
<dbReference type="NCBIfam" id="TIGR00608">
    <property type="entry name" value="radc"/>
    <property type="match status" value="1"/>
</dbReference>
<evidence type="ECO:0000256" key="4">
    <source>
        <dbReference type="ARBA" id="ARBA00022833"/>
    </source>
</evidence>
<organism evidence="8 9">
    <name type="scientific">Salinimicrobium marinum</name>
    <dbReference type="NCBI Taxonomy" id="680283"/>
    <lineage>
        <taxon>Bacteria</taxon>
        <taxon>Pseudomonadati</taxon>
        <taxon>Bacteroidota</taxon>
        <taxon>Flavobacteriia</taxon>
        <taxon>Flavobacteriales</taxon>
        <taxon>Flavobacteriaceae</taxon>
        <taxon>Salinimicrobium</taxon>
    </lineage>
</organism>
<accession>A0A918SIP5</accession>
<dbReference type="InterPro" id="IPR025657">
    <property type="entry name" value="RadC_JAB"/>
</dbReference>
<keyword evidence="1" id="KW-0645">Protease</keyword>